<evidence type="ECO:0000313" key="3">
    <source>
        <dbReference type="Proteomes" id="UP000269591"/>
    </source>
</evidence>
<sequence>MAEAFRYLKWHDDVIGVVIDDWSVTFTEPRYNSTVSLYTHGASSWTPAQFAEFLAERIPSPSRRDIERILFRCGLSEYDIFKIADATHAVNAKDELWLAHAKSDRFEDALTDVFESIFLQRIDAQGDSVNTPEGFNVKRYGAFDGKYGIVKRRISPLTTDVESEIAAFLLAQEMGVPCCPARRFDDDSVFSEFMYDVTNEYVVHMRRLFDGQRGENELDNLLAVRPQYADDFYRMIAFDFVTRQDDRHLSNIAVKVTGNGESFYPLYDNGRSLFYEDTERMVADAVAEPAAFATTFGPTGTYWDHARDIAARGVRFGELVNLEIAPQRIRNILEKAGFTGYRLVGAQSWIEQTLEMLRRL</sequence>
<evidence type="ECO:0008006" key="4">
    <source>
        <dbReference type="Google" id="ProtNLM"/>
    </source>
</evidence>
<protein>
    <recommendedName>
        <fullName evidence="4">HipA-like C-terminal domain-containing protein</fullName>
    </recommendedName>
</protein>
<reference evidence="3" key="1">
    <citation type="submission" date="2018-05" db="EMBL/GenBank/DDBJ databases">
        <title>Genome Sequencing of selected type strains of the family Eggerthellaceae.</title>
        <authorList>
            <person name="Danylec N."/>
            <person name="Stoll D.A."/>
            <person name="Doetsch A."/>
            <person name="Huch M."/>
        </authorList>
    </citation>
    <scope>NUCLEOTIDE SEQUENCE [LARGE SCALE GENOMIC DNA]</scope>
    <source>
        <strain evidence="3">DSM 24851</strain>
    </source>
</reference>
<dbReference type="Gene3D" id="1.10.1070.20">
    <property type="match status" value="1"/>
</dbReference>
<dbReference type="EMBL" id="QIBX01000009">
    <property type="protein sequence ID" value="RNL39906.1"/>
    <property type="molecule type" value="Genomic_DNA"/>
</dbReference>
<reference evidence="1" key="4">
    <citation type="submission" date="2021-09" db="EMBL/GenBank/DDBJ databases">
        <authorList>
            <person name="Gilroy R."/>
        </authorList>
    </citation>
    <scope>NUCLEOTIDE SEQUENCE</scope>
    <source>
        <strain evidence="1">ChiGjej6B6-11269</strain>
    </source>
</reference>
<dbReference type="Proteomes" id="UP000786989">
    <property type="component" value="Unassembled WGS sequence"/>
</dbReference>
<dbReference type="EMBL" id="DYWI01000172">
    <property type="protein sequence ID" value="HJF66206.1"/>
    <property type="molecule type" value="Genomic_DNA"/>
</dbReference>
<reference evidence="1" key="3">
    <citation type="journal article" date="2021" name="PeerJ">
        <title>Extensive microbial diversity within the chicken gut microbiome revealed by metagenomics and culture.</title>
        <authorList>
            <person name="Gilroy R."/>
            <person name="Ravi A."/>
            <person name="Getino M."/>
            <person name="Pursley I."/>
            <person name="Horton D.L."/>
            <person name="Alikhan N.F."/>
            <person name="Baker D."/>
            <person name="Gharbi K."/>
            <person name="Hall N."/>
            <person name="Watson M."/>
            <person name="Adriaenssens E.M."/>
            <person name="Foster-Nyarko E."/>
            <person name="Jarju S."/>
            <person name="Secka A."/>
            <person name="Antonio M."/>
            <person name="Oren A."/>
            <person name="Chaudhuri R.R."/>
            <person name="La Ragione R."/>
            <person name="Hildebrand F."/>
            <person name="Pallen M.J."/>
        </authorList>
    </citation>
    <scope>NUCLEOTIDE SEQUENCE</scope>
    <source>
        <strain evidence="1">ChiGjej6B6-11269</strain>
    </source>
</reference>
<accession>A0A3N0AZY9</accession>
<dbReference type="AlphaFoldDB" id="A0A3N0AZY9"/>
<gene>
    <name evidence="2" type="ORF">DMP06_06100</name>
    <name evidence="1" type="ORF">K8U77_08870</name>
</gene>
<dbReference type="Proteomes" id="UP000269591">
    <property type="component" value="Unassembled WGS sequence"/>
</dbReference>
<dbReference type="RefSeq" id="WP_123208863.1">
    <property type="nucleotide sequence ID" value="NZ_JBHTHO010000009.1"/>
</dbReference>
<evidence type="ECO:0000313" key="2">
    <source>
        <dbReference type="EMBL" id="RNL39906.1"/>
    </source>
</evidence>
<keyword evidence="3" id="KW-1185">Reference proteome</keyword>
<comment type="caution">
    <text evidence="2">The sequence shown here is derived from an EMBL/GenBank/DDBJ whole genome shotgun (WGS) entry which is preliminary data.</text>
</comment>
<proteinExistence type="predicted"/>
<organism evidence="2 3">
    <name type="scientific">Slackia equolifaciens</name>
    <dbReference type="NCBI Taxonomy" id="498718"/>
    <lineage>
        <taxon>Bacteria</taxon>
        <taxon>Bacillati</taxon>
        <taxon>Actinomycetota</taxon>
        <taxon>Coriobacteriia</taxon>
        <taxon>Eggerthellales</taxon>
        <taxon>Eggerthellaceae</taxon>
        <taxon>Slackia</taxon>
    </lineage>
</organism>
<reference evidence="2" key="2">
    <citation type="journal article" date="2019" name="Microbiol. Resour. Announc.">
        <title>Draft Genome Sequences of Type Strains of Gordonibacter faecihominis, Paraeggerthella hongkongensis, Parvibacter caecicola,Slackia equolifaciens, Slackia faecicanis, and Slackia isoflavoniconvertens.</title>
        <authorList>
            <person name="Danylec N."/>
            <person name="Stoll D.A."/>
            <person name="Dotsch A."/>
            <person name="Huch M."/>
        </authorList>
    </citation>
    <scope>NUCLEOTIDE SEQUENCE</scope>
    <source>
        <strain evidence="2">DSM 24851</strain>
    </source>
</reference>
<evidence type="ECO:0000313" key="1">
    <source>
        <dbReference type="EMBL" id="HJF66206.1"/>
    </source>
</evidence>
<name>A0A3N0AZY9_9ACTN</name>
<dbReference type="OrthoDB" id="3171487at2"/>